<dbReference type="SUPFAM" id="SSF51735">
    <property type="entry name" value="NAD(P)-binding Rossmann-fold domains"/>
    <property type="match status" value="1"/>
</dbReference>
<dbReference type="AlphaFoldDB" id="A0AAU9LCD2"/>
<dbReference type="Gene3D" id="3.40.50.720">
    <property type="entry name" value="NAD(P)-binding Rossmann-like Domain"/>
    <property type="match status" value="1"/>
</dbReference>
<dbReference type="InterPro" id="IPR036291">
    <property type="entry name" value="NAD(P)-bd_dom_sf"/>
</dbReference>
<reference evidence="1 2" key="1">
    <citation type="submission" date="2022-01" db="EMBL/GenBank/DDBJ databases">
        <authorList>
            <person name="Xiong W."/>
            <person name="Schranz E."/>
        </authorList>
    </citation>
    <scope>NUCLEOTIDE SEQUENCE [LARGE SCALE GENOMIC DNA]</scope>
</reference>
<dbReference type="EMBL" id="CAKMRJ010000001">
    <property type="protein sequence ID" value="CAH1412090.1"/>
    <property type="molecule type" value="Genomic_DNA"/>
</dbReference>
<sequence>MFIFIPDLEMKSPNLPPSTLPTLQIVIDELKKKKIVDDLNCSVVDRWSTRSCRLNLHQMVMSNGVVIAAFASSRSSIRVSTQQATSCELEPWGDLRGTIVMVTGAFSGIGCIDLAKAGCRINAAARRTDRLKALCDVISNLNITGTHRSQGRDNDVQAVAMELDVSADGPTIKAYVLKAWDAFGIIRGNFEFS</sequence>
<dbReference type="PANTHER" id="PTHR44375:SF15">
    <property type="entry name" value="GLUCOSE_RIBITOL DEHYDROGENASE-RELATED"/>
    <property type="match status" value="1"/>
</dbReference>
<evidence type="ECO:0000313" key="2">
    <source>
        <dbReference type="Proteomes" id="UP001157418"/>
    </source>
</evidence>
<protein>
    <submittedName>
        <fullName evidence="1">Uncharacterized protein</fullName>
    </submittedName>
</protein>
<name>A0AAU9LCD2_9ASTR</name>
<dbReference type="PANTHER" id="PTHR44375">
    <property type="entry name" value="BETA-KETOACYL-ACP REDUCTASE-LIKE PROTEIN-RELATED"/>
    <property type="match status" value="1"/>
</dbReference>
<organism evidence="1 2">
    <name type="scientific">Lactuca virosa</name>
    <dbReference type="NCBI Taxonomy" id="75947"/>
    <lineage>
        <taxon>Eukaryota</taxon>
        <taxon>Viridiplantae</taxon>
        <taxon>Streptophyta</taxon>
        <taxon>Embryophyta</taxon>
        <taxon>Tracheophyta</taxon>
        <taxon>Spermatophyta</taxon>
        <taxon>Magnoliopsida</taxon>
        <taxon>eudicotyledons</taxon>
        <taxon>Gunneridae</taxon>
        <taxon>Pentapetalae</taxon>
        <taxon>asterids</taxon>
        <taxon>campanulids</taxon>
        <taxon>Asterales</taxon>
        <taxon>Asteraceae</taxon>
        <taxon>Cichorioideae</taxon>
        <taxon>Cichorieae</taxon>
        <taxon>Lactucinae</taxon>
        <taxon>Lactuca</taxon>
    </lineage>
</organism>
<proteinExistence type="predicted"/>
<keyword evidence="2" id="KW-1185">Reference proteome</keyword>
<evidence type="ECO:0000313" key="1">
    <source>
        <dbReference type="EMBL" id="CAH1412090.1"/>
    </source>
</evidence>
<comment type="caution">
    <text evidence="1">The sequence shown here is derived from an EMBL/GenBank/DDBJ whole genome shotgun (WGS) entry which is preliminary data.</text>
</comment>
<dbReference type="Proteomes" id="UP001157418">
    <property type="component" value="Unassembled WGS sequence"/>
</dbReference>
<accession>A0AAU9LCD2</accession>
<gene>
    <name evidence="1" type="ORF">LVIROSA_LOCUS133</name>
</gene>